<feature type="compositionally biased region" description="Basic and acidic residues" evidence="1">
    <location>
        <begin position="19"/>
        <end position="40"/>
    </location>
</feature>
<dbReference type="EMBL" id="BMEA01000002">
    <property type="protein sequence ID" value="GGB81414.1"/>
    <property type="molecule type" value="Genomic_DNA"/>
</dbReference>
<dbReference type="RefSeq" id="WP_035945276.1">
    <property type="nucleotide sequence ID" value="NZ_BMEA01000002.1"/>
</dbReference>
<gene>
    <name evidence="2" type="ORF">GCM10011314_21280</name>
</gene>
<name>A0A8H9FWE7_9MICO</name>
<organism evidence="2 3">
    <name type="scientific">Knoellia flava</name>
    <dbReference type="NCBI Taxonomy" id="913969"/>
    <lineage>
        <taxon>Bacteria</taxon>
        <taxon>Bacillati</taxon>
        <taxon>Actinomycetota</taxon>
        <taxon>Actinomycetes</taxon>
        <taxon>Micrococcales</taxon>
        <taxon>Intrasporangiaceae</taxon>
        <taxon>Knoellia</taxon>
    </lineage>
</organism>
<accession>A0A8H9FWE7</accession>
<evidence type="ECO:0000313" key="3">
    <source>
        <dbReference type="Proteomes" id="UP000628079"/>
    </source>
</evidence>
<protein>
    <submittedName>
        <fullName evidence="2">Uncharacterized protein</fullName>
    </submittedName>
</protein>
<evidence type="ECO:0000313" key="2">
    <source>
        <dbReference type="EMBL" id="GGB81414.1"/>
    </source>
</evidence>
<evidence type="ECO:0000256" key="1">
    <source>
        <dbReference type="SAM" id="MobiDB-lite"/>
    </source>
</evidence>
<feature type="region of interest" description="Disordered" evidence="1">
    <location>
        <begin position="13"/>
        <end position="45"/>
    </location>
</feature>
<reference evidence="2" key="2">
    <citation type="submission" date="2020-09" db="EMBL/GenBank/DDBJ databases">
        <authorList>
            <person name="Sun Q."/>
            <person name="Zhou Y."/>
        </authorList>
    </citation>
    <scope>NUCLEOTIDE SEQUENCE</scope>
    <source>
        <strain evidence="2">CGMCC 1.10749</strain>
    </source>
</reference>
<dbReference type="Proteomes" id="UP000628079">
    <property type="component" value="Unassembled WGS sequence"/>
</dbReference>
<proteinExistence type="predicted"/>
<comment type="caution">
    <text evidence="2">The sequence shown here is derived from an EMBL/GenBank/DDBJ whole genome shotgun (WGS) entry which is preliminary data.</text>
</comment>
<reference evidence="2" key="1">
    <citation type="journal article" date="2014" name="Int. J. Syst. Evol. Microbiol.">
        <title>Complete genome sequence of Corynebacterium casei LMG S-19264T (=DSM 44701T), isolated from a smear-ripened cheese.</title>
        <authorList>
            <consortium name="US DOE Joint Genome Institute (JGI-PGF)"/>
            <person name="Walter F."/>
            <person name="Albersmeier A."/>
            <person name="Kalinowski J."/>
            <person name="Ruckert C."/>
        </authorList>
    </citation>
    <scope>NUCLEOTIDE SEQUENCE</scope>
    <source>
        <strain evidence="2">CGMCC 1.10749</strain>
    </source>
</reference>
<dbReference type="AlphaFoldDB" id="A0A8H9FWE7"/>
<sequence>MRNLIITLTTRLRARRDQRRSTDHEPVLLHGTDTTDHHDPAGTPSAGYPHHYVPTGHLGTTGEPHRDEELAWIDAEIAHALESGILDEGNHHYLDALIDHRTTQWHAAIETVAHRRRHAADGLIATATYYLALARHDLATTRLAHATAAAAHAHLTTQLAGTHPAPINHEPTPIPSPLTATLHADPPCAK</sequence>